<dbReference type="AlphaFoldDB" id="A0AAD5QIJ3"/>
<sequence>MYGMYTSVRVGKKTIIDLCHDISASSLDTVALLTDEQYDYTASSEVPPIIIDRLTEITKGSEIDRLRINEMELSDTTLSSISSCFHQSSCRVRLLTFELSSLESVSSSALHRFVLDIAPADIVLRMLRGCRTEHFNPAICRFITSRRFFSVSELVDVDGNDVSMQIDSIILAELKATTFQIATPNFINADGLQQFIKTVASGARQVVAARIQTNFPLDQLILPPALSHKLLIRDKCTLDICSHTNFRSLPIESLSTSIL</sequence>
<reference evidence="1" key="1">
    <citation type="submission" date="2021-06" db="EMBL/GenBank/DDBJ databases">
        <title>Parelaphostrongylus tenuis whole genome reference sequence.</title>
        <authorList>
            <person name="Garwood T.J."/>
            <person name="Larsen P.A."/>
            <person name="Fountain-Jones N.M."/>
            <person name="Garbe J.R."/>
            <person name="Macchietto M.G."/>
            <person name="Kania S.A."/>
            <person name="Gerhold R.W."/>
            <person name="Richards J.E."/>
            <person name="Wolf T.M."/>
        </authorList>
    </citation>
    <scope>NUCLEOTIDE SEQUENCE</scope>
    <source>
        <strain evidence="1">MNPRO001-30</strain>
        <tissue evidence="1">Meninges</tissue>
    </source>
</reference>
<evidence type="ECO:0000313" key="2">
    <source>
        <dbReference type="Proteomes" id="UP001196413"/>
    </source>
</evidence>
<dbReference type="Proteomes" id="UP001196413">
    <property type="component" value="Unassembled WGS sequence"/>
</dbReference>
<dbReference type="EMBL" id="JAHQIW010001695">
    <property type="protein sequence ID" value="KAJ1353368.1"/>
    <property type="molecule type" value="Genomic_DNA"/>
</dbReference>
<evidence type="ECO:0000313" key="1">
    <source>
        <dbReference type="EMBL" id="KAJ1353368.1"/>
    </source>
</evidence>
<proteinExistence type="predicted"/>
<gene>
    <name evidence="1" type="ORF">KIN20_009975</name>
</gene>
<organism evidence="1 2">
    <name type="scientific">Parelaphostrongylus tenuis</name>
    <name type="common">Meningeal worm</name>
    <dbReference type="NCBI Taxonomy" id="148309"/>
    <lineage>
        <taxon>Eukaryota</taxon>
        <taxon>Metazoa</taxon>
        <taxon>Ecdysozoa</taxon>
        <taxon>Nematoda</taxon>
        <taxon>Chromadorea</taxon>
        <taxon>Rhabditida</taxon>
        <taxon>Rhabditina</taxon>
        <taxon>Rhabditomorpha</taxon>
        <taxon>Strongyloidea</taxon>
        <taxon>Metastrongylidae</taxon>
        <taxon>Parelaphostrongylus</taxon>
    </lineage>
</organism>
<protein>
    <submittedName>
        <fullName evidence="1">Uncharacterized protein</fullName>
    </submittedName>
</protein>
<accession>A0AAD5QIJ3</accession>
<comment type="caution">
    <text evidence="1">The sequence shown here is derived from an EMBL/GenBank/DDBJ whole genome shotgun (WGS) entry which is preliminary data.</text>
</comment>
<name>A0AAD5QIJ3_PARTN</name>
<keyword evidence="2" id="KW-1185">Reference proteome</keyword>